<organism evidence="6 7">
    <name type="scientific">Haploplasma axanthum</name>
    <name type="common">Acholeplasma axanthum</name>
    <dbReference type="NCBI Taxonomy" id="29552"/>
    <lineage>
        <taxon>Bacteria</taxon>
        <taxon>Bacillati</taxon>
        <taxon>Mycoplasmatota</taxon>
        <taxon>Mollicutes</taxon>
        <taxon>Acholeplasmatales</taxon>
        <taxon>Acholeplasmataceae</taxon>
        <taxon>Haploplasma</taxon>
    </lineage>
</organism>
<dbReference type="EC" id="3.6.1.-" evidence="3"/>
<dbReference type="Pfam" id="PF03193">
    <property type="entry name" value="RsgA_GTPase"/>
    <property type="match status" value="1"/>
</dbReference>
<dbReference type="GO" id="GO:0003924">
    <property type="term" value="F:GTPase activity"/>
    <property type="evidence" value="ECO:0007669"/>
    <property type="project" value="UniProtKB-UniRule"/>
</dbReference>
<dbReference type="SUPFAM" id="SSF52540">
    <property type="entry name" value="P-loop containing nucleoside triphosphate hydrolases"/>
    <property type="match status" value="1"/>
</dbReference>
<dbReference type="Proteomes" id="UP000289841">
    <property type="component" value="Chromosome"/>
</dbReference>
<keyword evidence="1 3" id="KW-0547">Nucleotide-binding</keyword>
<keyword evidence="3" id="KW-0963">Cytoplasm</keyword>
<evidence type="ECO:0000256" key="3">
    <source>
        <dbReference type="HAMAP-Rule" id="MF_01820"/>
    </source>
</evidence>
<dbReference type="PANTHER" id="PTHR32120">
    <property type="entry name" value="SMALL RIBOSOMAL SUBUNIT BIOGENESIS GTPASE RSGA"/>
    <property type="match status" value="1"/>
</dbReference>
<feature type="binding site" evidence="3">
    <location>
        <begin position="137"/>
        <end position="140"/>
    </location>
    <ligand>
        <name>GTP</name>
        <dbReference type="ChEBI" id="CHEBI:37565"/>
    </ligand>
</feature>
<feature type="binding site" evidence="3">
    <location>
        <position position="286"/>
    </location>
    <ligand>
        <name>Zn(2+)</name>
        <dbReference type="ChEBI" id="CHEBI:29105"/>
    </ligand>
</feature>
<dbReference type="GO" id="GO:0005525">
    <property type="term" value="F:GTP binding"/>
    <property type="evidence" value="ECO:0007669"/>
    <property type="project" value="UniProtKB-UniRule"/>
</dbReference>
<keyword evidence="3 6" id="KW-0378">Hydrolase</keyword>
<dbReference type="KEGG" id="aaxa:NCTC10138_01565"/>
<dbReference type="GO" id="GO:0046872">
    <property type="term" value="F:metal ion binding"/>
    <property type="evidence" value="ECO:0007669"/>
    <property type="project" value="UniProtKB-KW"/>
</dbReference>
<dbReference type="InterPro" id="IPR004881">
    <property type="entry name" value="Ribosome_biogen_GTPase_RsgA"/>
</dbReference>
<feature type="binding site" evidence="3">
    <location>
        <position position="273"/>
    </location>
    <ligand>
        <name>Zn(2+)</name>
        <dbReference type="ChEBI" id="CHEBI:29105"/>
    </ligand>
</feature>
<dbReference type="OrthoDB" id="9809485at2"/>
<comment type="cofactor">
    <cofactor evidence="3">
        <name>Zn(2+)</name>
        <dbReference type="ChEBI" id="CHEBI:29105"/>
    </cofactor>
    <text evidence="3">Binds 1 zinc ion per subunit.</text>
</comment>
<evidence type="ECO:0000313" key="7">
    <source>
        <dbReference type="Proteomes" id="UP000289841"/>
    </source>
</evidence>
<dbReference type="CDD" id="cd01854">
    <property type="entry name" value="YjeQ_EngC"/>
    <property type="match status" value="1"/>
</dbReference>
<keyword evidence="3" id="KW-0862">Zinc</keyword>
<evidence type="ECO:0000259" key="4">
    <source>
        <dbReference type="PROSITE" id="PS50936"/>
    </source>
</evidence>
<reference evidence="6 7" key="1">
    <citation type="submission" date="2019-01" db="EMBL/GenBank/DDBJ databases">
        <authorList>
            <consortium name="Pathogen Informatics"/>
        </authorList>
    </citation>
    <scope>NUCLEOTIDE SEQUENCE [LARGE SCALE GENOMIC DNA]</scope>
    <source>
        <strain evidence="6 7">NCTC10138</strain>
    </source>
</reference>
<sequence length="337" mass="39302">MIIKGLIRKQISNQYTVIDLETKLEYNAVASGKLRYVKVDENSSFNKTYGRNTKKQQQIIKVSPKVGDKILLDTSMDQNVIIEIKDRINDLIRPDVANVDQVLLVFSCIRPVFSFHLLDKFLVILNEQNLNVTLVISKIDLISEEELTILKEKLEYYRVNLNMEIYYVNSKQRIGFDVLEHIFKDKITVLAGQTGVGKSTLLNALIPELKLKTQEISDALGRGKHTTRHSELYDFNEGYICDTPGFSKIEINIYEKEELKSYYEDFTELSHDCKFNTCNHINEPNCAIKEAVKDGIIPEDRYENYVKFYEEIESKKNKYWKDDLNENCTFSFNSWFH</sequence>
<dbReference type="Gene3D" id="1.10.40.50">
    <property type="entry name" value="Probable gtpase engc, domain 3"/>
    <property type="match status" value="1"/>
</dbReference>
<dbReference type="HAMAP" id="MF_01820">
    <property type="entry name" value="GTPase_RsgA"/>
    <property type="match status" value="1"/>
</dbReference>
<keyword evidence="7" id="KW-1185">Reference proteome</keyword>
<accession>A0A449BFE4</accession>
<comment type="subunit">
    <text evidence="3">Monomer. Associates with 30S ribosomal subunit, binds 16S rRNA.</text>
</comment>
<dbReference type="STRING" id="1278311.GCA_000428705_01498"/>
<dbReference type="GO" id="GO:0019843">
    <property type="term" value="F:rRNA binding"/>
    <property type="evidence" value="ECO:0007669"/>
    <property type="project" value="UniProtKB-KW"/>
</dbReference>
<dbReference type="EMBL" id="LR215048">
    <property type="protein sequence ID" value="VEU81169.1"/>
    <property type="molecule type" value="Genomic_DNA"/>
</dbReference>
<protein>
    <recommendedName>
        <fullName evidence="3">Small ribosomal subunit biogenesis GTPase RsgA</fullName>
        <ecNumber evidence="3">3.6.1.-</ecNumber>
    </recommendedName>
</protein>
<dbReference type="AlphaFoldDB" id="A0A449BFE4"/>
<keyword evidence="3" id="KW-0690">Ribosome biogenesis</keyword>
<comment type="similarity">
    <text evidence="3">Belongs to the TRAFAC class YlqF/YawG GTPase family. RsgA subfamily.</text>
</comment>
<dbReference type="PROSITE" id="PS50936">
    <property type="entry name" value="ENGC_GTPASE"/>
    <property type="match status" value="1"/>
</dbReference>
<dbReference type="GO" id="GO:0042274">
    <property type="term" value="P:ribosomal small subunit biogenesis"/>
    <property type="evidence" value="ECO:0007669"/>
    <property type="project" value="UniProtKB-UniRule"/>
</dbReference>
<feature type="binding site" evidence="3">
    <location>
        <begin position="192"/>
        <end position="200"/>
    </location>
    <ligand>
        <name>GTP</name>
        <dbReference type="ChEBI" id="CHEBI:37565"/>
    </ligand>
</feature>
<evidence type="ECO:0000256" key="2">
    <source>
        <dbReference type="ARBA" id="ARBA00023134"/>
    </source>
</evidence>
<proteinExistence type="inferred from homology"/>
<dbReference type="InterPro" id="IPR010914">
    <property type="entry name" value="RsgA_GTPase_dom"/>
</dbReference>
<dbReference type="GO" id="GO:0005737">
    <property type="term" value="C:cytoplasm"/>
    <property type="evidence" value="ECO:0007669"/>
    <property type="project" value="UniProtKB-SubCell"/>
</dbReference>
<gene>
    <name evidence="6" type="primary">engC</name>
    <name evidence="3" type="synonym">rsgA</name>
    <name evidence="6" type="ORF">NCTC10138_01565</name>
</gene>
<evidence type="ECO:0000259" key="5">
    <source>
        <dbReference type="PROSITE" id="PS51721"/>
    </source>
</evidence>
<dbReference type="Gene3D" id="3.40.50.300">
    <property type="entry name" value="P-loop containing nucleotide triphosphate hydrolases"/>
    <property type="match status" value="1"/>
</dbReference>
<dbReference type="NCBIfam" id="TIGR00157">
    <property type="entry name" value="ribosome small subunit-dependent GTPase A"/>
    <property type="match status" value="1"/>
</dbReference>
<keyword evidence="3" id="KW-0479">Metal-binding</keyword>
<comment type="function">
    <text evidence="3">One of several proteins that assist in the late maturation steps of the functional core of the 30S ribosomal subunit. Helps release RbfA from mature subunits. May play a role in the assembly of ribosomal proteins into the subunit. Circularly permuted GTPase that catalyzes slow GTP hydrolysis, GTPase activity is stimulated by the 30S ribosomal subunit.</text>
</comment>
<feature type="binding site" evidence="3">
    <location>
        <position position="278"/>
    </location>
    <ligand>
        <name>Zn(2+)</name>
        <dbReference type="ChEBI" id="CHEBI:29105"/>
    </ligand>
</feature>
<keyword evidence="3" id="KW-0699">rRNA-binding</keyword>
<dbReference type="InterPro" id="IPR030378">
    <property type="entry name" value="G_CP_dom"/>
</dbReference>
<evidence type="ECO:0000256" key="1">
    <source>
        <dbReference type="ARBA" id="ARBA00022741"/>
    </source>
</evidence>
<feature type="binding site" evidence="3">
    <location>
        <position position="280"/>
    </location>
    <ligand>
        <name>Zn(2+)</name>
        <dbReference type="ChEBI" id="CHEBI:29105"/>
    </ligand>
</feature>
<dbReference type="PROSITE" id="PS51721">
    <property type="entry name" value="G_CP"/>
    <property type="match status" value="1"/>
</dbReference>
<name>A0A449BFE4_HAPAX</name>
<keyword evidence="2 3" id="KW-0342">GTP-binding</keyword>
<keyword evidence="3" id="KW-0694">RNA-binding</keyword>
<comment type="subcellular location">
    <subcellularLocation>
        <location evidence="3">Cytoplasm</location>
    </subcellularLocation>
</comment>
<feature type="domain" description="CP-type G" evidence="5">
    <location>
        <begin position="88"/>
        <end position="249"/>
    </location>
</feature>
<dbReference type="PANTHER" id="PTHR32120:SF11">
    <property type="entry name" value="SMALL RIBOSOMAL SUBUNIT BIOGENESIS GTPASE RSGA 1, MITOCHONDRIAL-RELATED"/>
    <property type="match status" value="1"/>
</dbReference>
<evidence type="ECO:0000313" key="6">
    <source>
        <dbReference type="EMBL" id="VEU81169.1"/>
    </source>
</evidence>
<dbReference type="InterPro" id="IPR027417">
    <property type="entry name" value="P-loop_NTPase"/>
</dbReference>
<feature type="domain" description="EngC GTPase" evidence="4">
    <location>
        <begin position="97"/>
        <end position="247"/>
    </location>
</feature>